<dbReference type="OrthoDB" id="5605062at2"/>
<dbReference type="PANTHER" id="PTHR10224:SF12">
    <property type="entry name" value="GLYOXALASE ELBB"/>
    <property type="match status" value="1"/>
</dbReference>
<dbReference type="PANTHER" id="PTHR10224">
    <property type="entry name" value="ES1 PROTEIN HOMOLOG, MITOCHONDRIAL"/>
    <property type="match status" value="1"/>
</dbReference>
<evidence type="ECO:0000313" key="2">
    <source>
        <dbReference type="Proteomes" id="UP000317663"/>
    </source>
</evidence>
<gene>
    <name evidence="1" type="ORF">EAH77_10635</name>
</gene>
<dbReference type="InterPro" id="IPR029062">
    <property type="entry name" value="Class_I_gatase-like"/>
</dbReference>
<dbReference type="RefSeq" id="WP_140472433.1">
    <property type="nucleotide sequence ID" value="NZ_RCZD01000005.1"/>
</dbReference>
<dbReference type="Proteomes" id="UP000317663">
    <property type="component" value="Unassembled WGS sequence"/>
</dbReference>
<reference evidence="1 2" key="1">
    <citation type="journal article" date="2019" name="Environ. Microbiol.">
        <title>Species interactions and distinct microbial communities in high Arctic permafrost affected cryosols are associated with the CH4 and CO2 gas fluxes.</title>
        <authorList>
            <person name="Altshuler I."/>
            <person name="Hamel J."/>
            <person name="Turney S."/>
            <person name="Magnuson E."/>
            <person name="Levesque R."/>
            <person name="Greer C."/>
            <person name="Whyte L.G."/>
        </authorList>
    </citation>
    <scope>NUCLEOTIDE SEQUENCE [LARGE SCALE GENOMIC DNA]</scope>
    <source>
        <strain evidence="1 2">E4</strain>
    </source>
</reference>
<dbReference type="Gene3D" id="3.40.50.880">
    <property type="match status" value="1"/>
</dbReference>
<keyword evidence="2" id="KW-1185">Reference proteome</keyword>
<dbReference type="EMBL" id="RCZD01000005">
    <property type="protein sequence ID" value="TPG61907.1"/>
    <property type="molecule type" value="Genomic_DNA"/>
</dbReference>
<proteinExistence type="predicted"/>
<dbReference type="SUPFAM" id="SSF52317">
    <property type="entry name" value="Class I glutamine amidotransferase-like"/>
    <property type="match status" value="1"/>
</dbReference>
<name>A0A502GHY7_9GAMM</name>
<comment type="caution">
    <text evidence="1">The sequence shown here is derived from an EMBL/GenBank/DDBJ whole genome shotgun (WGS) entry which is preliminary data.</text>
</comment>
<protein>
    <submittedName>
        <fullName evidence="1">Isoprenoid biosynthesis protein ElbB</fullName>
    </submittedName>
</protein>
<accession>A0A502GHY7</accession>
<sequence length="217" mass="23604">MKPVGVVLCCDDFSGRTGFQEAFLVLSALKKQGVKSLCITACDIQLDVIKEFFYKKEKEDFVTATESSLLSLSEIISLKESIPENLSGLIFPGGFGLIRRLTTLETDGSDYTIDEELFTLMQEIHKQSKSLGFISQAAILAPKLAGAEVRVTLGTDIDRAELLDAIGAEPVLCPADDIVINLEMKIVSTPGLLSEQSEGEAALGIDKLVRCVTEWIE</sequence>
<organism evidence="1 2">
    <name type="scientific">Ewingella americana</name>
    <dbReference type="NCBI Taxonomy" id="41202"/>
    <lineage>
        <taxon>Bacteria</taxon>
        <taxon>Pseudomonadati</taxon>
        <taxon>Pseudomonadota</taxon>
        <taxon>Gammaproteobacteria</taxon>
        <taxon>Enterobacterales</taxon>
        <taxon>Yersiniaceae</taxon>
        <taxon>Ewingella</taxon>
    </lineage>
</organism>
<evidence type="ECO:0000313" key="1">
    <source>
        <dbReference type="EMBL" id="TPG61907.1"/>
    </source>
</evidence>
<dbReference type="AlphaFoldDB" id="A0A502GHY7"/>